<dbReference type="PANTHER" id="PTHR10844:SF19">
    <property type="entry name" value="CAVEOLIN-2"/>
    <property type="match status" value="1"/>
</dbReference>
<dbReference type="PANTHER" id="PTHR10844">
    <property type="entry name" value="CAVEOLIN"/>
    <property type="match status" value="1"/>
</dbReference>
<dbReference type="GO" id="GO:0000139">
    <property type="term" value="C:Golgi membrane"/>
    <property type="evidence" value="ECO:0007669"/>
    <property type="project" value="UniProtKB-SubCell"/>
</dbReference>
<organism evidence="7 8">
    <name type="scientific">Dreissena polymorpha</name>
    <name type="common">Zebra mussel</name>
    <name type="synonym">Mytilus polymorpha</name>
    <dbReference type="NCBI Taxonomy" id="45954"/>
    <lineage>
        <taxon>Eukaryota</taxon>
        <taxon>Metazoa</taxon>
        <taxon>Spiralia</taxon>
        <taxon>Lophotrochozoa</taxon>
        <taxon>Mollusca</taxon>
        <taxon>Bivalvia</taxon>
        <taxon>Autobranchia</taxon>
        <taxon>Heteroconchia</taxon>
        <taxon>Euheterodonta</taxon>
        <taxon>Imparidentia</taxon>
        <taxon>Neoheterodontei</taxon>
        <taxon>Myida</taxon>
        <taxon>Dreissenoidea</taxon>
        <taxon>Dreissenidae</taxon>
        <taxon>Dreissena</taxon>
    </lineage>
</organism>
<protein>
    <recommendedName>
        <fullName evidence="6">Caveolin</fullName>
    </recommendedName>
</protein>
<keyword evidence="3 6" id="KW-1003">Cell membrane</keyword>
<accession>A0A9D4NDD8</accession>
<evidence type="ECO:0000256" key="6">
    <source>
        <dbReference type="RuleBase" id="RU000680"/>
    </source>
</evidence>
<dbReference type="AlphaFoldDB" id="A0A9D4NDD8"/>
<keyword evidence="8" id="KW-1185">Reference proteome</keyword>
<evidence type="ECO:0000256" key="3">
    <source>
        <dbReference type="ARBA" id="ARBA00022475"/>
    </source>
</evidence>
<reference evidence="7" key="2">
    <citation type="submission" date="2020-11" db="EMBL/GenBank/DDBJ databases">
        <authorList>
            <person name="McCartney M.A."/>
            <person name="Auch B."/>
            <person name="Kono T."/>
            <person name="Mallez S."/>
            <person name="Becker A."/>
            <person name="Gohl D.M."/>
            <person name="Silverstein K.A.T."/>
            <person name="Koren S."/>
            <person name="Bechman K.B."/>
            <person name="Herman A."/>
            <person name="Abrahante J.E."/>
            <person name="Garbe J."/>
        </authorList>
    </citation>
    <scope>NUCLEOTIDE SEQUENCE</scope>
    <source>
        <strain evidence="7">Duluth1</strain>
        <tissue evidence="7">Whole animal</tissue>
    </source>
</reference>
<dbReference type="EMBL" id="JAIWYP010000001">
    <property type="protein sequence ID" value="KAH3892478.1"/>
    <property type="molecule type" value="Genomic_DNA"/>
</dbReference>
<comment type="subcellular location">
    <subcellularLocation>
        <location evidence="1 6">Cell membrane</location>
        <topology evidence="1 6">Peripheral membrane protein</topology>
    </subcellularLocation>
    <subcellularLocation>
        <location evidence="6">Golgi apparatus membrane</location>
        <topology evidence="6">Peripheral membrane protein</topology>
    </subcellularLocation>
    <subcellularLocation>
        <location evidence="6">Membrane</location>
        <location evidence="6">Caveola</location>
        <topology evidence="6">Peripheral membrane protein</topology>
    </subcellularLocation>
</comment>
<comment type="function">
    <text evidence="6">May act as a scaffolding protein within caveolar membranes. Interacts directly with G-protein alpha subunits and can functionally regulate their activity.</text>
</comment>
<evidence type="ECO:0000313" key="7">
    <source>
        <dbReference type="EMBL" id="KAH3892478.1"/>
    </source>
</evidence>
<dbReference type="GO" id="GO:0060090">
    <property type="term" value="F:molecular adaptor activity"/>
    <property type="evidence" value="ECO:0007669"/>
    <property type="project" value="TreeGrafter"/>
</dbReference>
<dbReference type="GO" id="GO:0005901">
    <property type="term" value="C:caveola"/>
    <property type="evidence" value="ECO:0007669"/>
    <property type="project" value="UniProtKB-SubCell"/>
</dbReference>
<comment type="caution">
    <text evidence="7">The sequence shown here is derived from an EMBL/GenBank/DDBJ whole genome shotgun (WGS) entry which is preliminary data.</text>
</comment>
<reference evidence="7" key="1">
    <citation type="journal article" date="2019" name="bioRxiv">
        <title>The Genome of the Zebra Mussel, Dreissena polymorpha: A Resource for Invasive Species Research.</title>
        <authorList>
            <person name="McCartney M.A."/>
            <person name="Auch B."/>
            <person name="Kono T."/>
            <person name="Mallez S."/>
            <person name="Zhang Y."/>
            <person name="Obille A."/>
            <person name="Becker A."/>
            <person name="Abrahante J.E."/>
            <person name="Garbe J."/>
            <person name="Badalamenti J.P."/>
            <person name="Herman A."/>
            <person name="Mangelson H."/>
            <person name="Liachko I."/>
            <person name="Sullivan S."/>
            <person name="Sone E.D."/>
            <person name="Koren S."/>
            <person name="Silverstein K.A.T."/>
            <person name="Beckman K.B."/>
            <person name="Gohl D.M."/>
        </authorList>
    </citation>
    <scope>NUCLEOTIDE SEQUENCE</scope>
    <source>
        <strain evidence="7">Duluth1</strain>
        <tissue evidence="7">Whole animal</tissue>
    </source>
</reference>
<dbReference type="InterPro" id="IPR001612">
    <property type="entry name" value="Caveolin"/>
</dbReference>
<gene>
    <name evidence="7" type="ORF">DPMN_016596</name>
</gene>
<dbReference type="Proteomes" id="UP000828390">
    <property type="component" value="Unassembled WGS sequence"/>
</dbReference>
<dbReference type="GO" id="GO:0070836">
    <property type="term" value="P:caveola assembly"/>
    <property type="evidence" value="ECO:0007669"/>
    <property type="project" value="InterPro"/>
</dbReference>
<keyword evidence="4 6" id="KW-0333">Golgi apparatus</keyword>
<keyword evidence="5 6" id="KW-0472">Membrane</keyword>
<evidence type="ECO:0000256" key="5">
    <source>
        <dbReference type="ARBA" id="ARBA00023136"/>
    </source>
</evidence>
<comment type="similarity">
    <text evidence="2 6">Belongs to the caveolin family.</text>
</comment>
<sequence>MDFKSTSHNPNDLNNHIKVRFEDVFGEPKGIHSLDCLWDITATCYACILNVCYNICTFLCAWYIAIEWAYAFVFVSFRHVWLHTPFLRWCTIECANCQRCCAMCSGCLFEPVVELIGDCLGRLKTG</sequence>
<evidence type="ECO:0000313" key="8">
    <source>
        <dbReference type="Proteomes" id="UP000828390"/>
    </source>
</evidence>
<evidence type="ECO:0000256" key="4">
    <source>
        <dbReference type="ARBA" id="ARBA00023034"/>
    </source>
</evidence>
<name>A0A9D4NDD8_DREPO</name>
<evidence type="ECO:0000256" key="2">
    <source>
        <dbReference type="ARBA" id="ARBA00010988"/>
    </source>
</evidence>
<proteinExistence type="inferred from homology"/>
<evidence type="ECO:0000256" key="1">
    <source>
        <dbReference type="ARBA" id="ARBA00004202"/>
    </source>
</evidence>
<dbReference type="Pfam" id="PF01146">
    <property type="entry name" value="Caveolin"/>
    <property type="match status" value="1"/>
</dbReference>